<organism evidence="2 3">
    <name type="scientific">Vigna unguiculata</name>
    <name type="common">Cowpea</name>
    <dbReference type="NCBI Taxonomy" id="3917"/>
    <lineage>
        <taxon>Eukaryota</taxon>
        <taxon>Viridiplantae</taxon>
        <taxon>Streptophyta</taxon>
        <taxon>Embryophyta</taxon>
        <taxon>Tracheophyta</taxon>
        <taxon>Spermatophyta</taxon>
        <taxon>Magnoliopsida</taxon>
        <taxon>eudicotyledons</taxon>
        <taxon>Gunneridae</taxon>
        <taxon>Pentapetalae</taxon>
        <taxon>rosids</taxon>
        <taxon>fabids</taxon>
        <taxon>Fabales</taxon>
        <taxon>Fabaceae</taxon>
        <taxon>Papilionoideae</taxon>
        <taxon>50 kb inversion clade</taxon>
        <taxon>NPAAA clade</taxon>
        <taxon>indigoferoid/millettioid clade</taxon>
        <taxon>Phaseoleae</taxon>
        <taxon>Vigna</taxon>
    </lineage>
</organism>
<dbReference type="AlphaFoldDB" id="A0A4D6LY11"/>
<evidence type="ECO:0000313" key="2">
    <source>
        <dbReference type="EMBL" id="QCD93625.1"/>
    </source>
</evidence>
<sequence length="108" mass="12033">MARGKEETSNSESTLPRLGREVEGPNCRSEADDNELKEKHDDLENVDVADIRFDVNKDVVDGMLVDEVESSPEEDEVESSPEEDARKTAEAEKRDANPDDVVDAKDVE</sequence>
<reference evidence="2 3" key="1">
    <citation type="submission" date="2019-04" db="EMBL/GenBank/DDBJ databases">
        <title>An improved genome assembly and genetic linkage map for asparagus bean, Vigna unguiculata ssp. sesquipedialis.</title>
        <authorList>
            <person name="Xia Q."/>
            <person name="Zhang R."/>
            <person name="Dong Y."/>
        </authorList>
    </citation>
    <scope>NUCLEOTIDE SEQUENCE [LARGE SCALE GENOMIC DNA]</scope>
    <source>
        <tissue evidence="2">Leaf</tissue>
    </source>
</reference>
<evidence type="ECO:0000313" key="3">
    <source>
        <dbReference type="Proteomes" id="UP000501690"/>
    </source>
</evidence>
<protein>
    <submittedName>
        <fullName evidence="2">Uncharacterized protein</fullName>
    </submittedName>
</protein>
<name>A0A4D6LY11_VIGUN</name>
<dbReference type="Proteomes" id="UP000501690">
    <property type="component" value="Linkage Group LG5"/>
</dbReference>
<feature type="region of interest" description="Disordered" evidence="1">
    <location>
        <begin position="1"/>
        <end position="45"/>
    </location>
</feature>
<feature type="compositionally biased region" description="Basic and acidic residues" evidence="1">
    <location>
        <begin position="83"/>
        <end position="108"/>
    </location>
</feature>
<proteinExistence type="predicted"/>
<dbReference type="EMBL" id="CP039349">
    <property type="protein sequence ID" value="QCD93625.1"/>
    <property type="molecule type" value="Genomic_DNA"/>
</dbReference>
<accession>A0A4D6LY11</accession>
<feature type="compositionally biased region" description="Acidic residues" evidence="1">
    <location>
        <begin position="67"/>
        <end position="82"/>
    </location>
</feature>
<gene>
    <name evidence="2" type="ORF">DEO72_LG5g1701</name>
</gene>
<evidence type="ECO:0000256" key="1">
    <source>
        <dbReference type="SAM" id="MobiDB-lite"/>
    </source>
</evidence>
<feature type="region of interest" description="Disordered" evidence="1">
    <location>
        <begin position="67"/>
        <end position="108"/>
    </location>
</feature>
<keyword evidence="3" id="KW-1185">Reference proteome</keyword>
<feature type="compositionally biased region" description="Basic and acidic residues" evidence="1">
    <location>
        <begin position="18"/>
        <end position="45"/>
    </location>
</feature>